<dbReference type="PRINTS" id="PR00625">
    <property type="entry name" value="JDOMAIN"/>
</dbReference>
<dbReference type="SMART" id="SM00271">
    <property type="entry name" value="DnaJ"/>
    <property type="match status" value="1"/>
</dbReference>
<dbReference type="InterPro" id="IPR051100">
    <property type="entry name" value="DnaJ_subfamily_B/C"/>
</dbReference>
<name>A0A2J6S3E7_HYAVF</name>
<dbReference type="SUPFAM" id="SSF46565">
    <property type="entry name" value="Chaperone J-domain"/>
    <property type="match status" value="1"/>
</dbReference>
<organism evidence="3 4">
    <name type="scientific">Hyaloscypha variabilis (strain UAMH 11265 / GT02V1 / F)</name>
    <name type="common">Meliniomyces variabilis</name>
    <dbReference type="NCBI Taxonomy" id="1149755"/>
    <lineage>
        <taxon>Eukaryota</taxon>
        <taxon>Fungi</taxon>
        <taxon>Dikarya</taxon>
        <taxon>Ascomycota</taxon>
        <taxon>Pezizomycotina</taxon>
        <taxon>Leotiomycetes</taxon>
        <taxon>Helotiales</taxon>
        <taxon>Hyaloscyphaceae</taxon>
        <taxon>Hyaloscypha</taxon>
        <taxon>Hyaloscypha variabilis</taxon>
    </lineage>
</organism>
<dbReference type="CDD" id="cd06257">
    <property type="entry name" value="DnaJ"/>
    <property type="match status" value="1"/>
</dbReference>
<dbReference type="Proteomes" id="UP000235786">
    <property type="component" value="Unassembled WGS sequence"/>
</dbReference>
<gene>
    <name evidence="3" type="ORF">L207DRAFT_524648</name>
</gene>
<reference evidence="3 4" key="1">
    <citation type="submission" date="2016-04" db="EMBL/GenBank/DDBJ databases">
        <title>A degradative enzymes factory behind the ericoid mycorrhizal symbiosis.</title>
        <authorList>
            <consortium name="DOE Joint Genome Institute"/>
            <person name="Martino E."/>
            <person name="Morin E."/>
            <person name="Grelet G."/>
            <person name="Kuo A."/>
            <person name="Kohler A."/>
            <person name="Daghino S."/>
            <person name="Barry K."/>
            <person name="Choi C."/>
            <person name="Cichocki N."/>
            <person name="Clum A."/>
            <person name="Copeland A."/>
            <person name="Hainaut M."/>
            <person name="Haridas S."/>
            <person name="Labutti K."/>
            <person name="Lindquist E."/>
            <person name="Lipzen A."/>
            <person name="Khouja H.-R."/>
            <person name="Murat C."/>
            <person name="Ohm R."/>
            <person name="Olson A."/>
            <person name="Spatafora J."/>
            <person name="Veneault-Fourrey C."/>
            <person name="Henrissat B."/>
            <person name="Grigoriev I."/>
            <person name="Martin F."/>
            <person name="Perotto S."/>
        </authorList>
    </citation>
    <scope>NUCLEOTIDE SEQUENCE [LARGE SCALE GENOMIC DNA]</scope>
    <source>
        <strain evidence="3 4">F</strain>
    </source>
</reference>
<feature type="region of interest" description="Disordered" evidence="1">
    <location>
        <begin position="82"/>
        <end position="128"/>
    </location>
</feature>
<dbReference type="STRING" id="1149755.A0A2J6S3E7"/>
<dbReference type="EMBL" id="KZ613940">
    <property type="protein sequence ID" value="PMD45258.1"/>
    <property type="molecule type" value="Genomic_DNA"/>
</dbReference>
<sequence length="228" mass="26290">MSGRTEFSTSDPNYYTLLGVSKDCSERILKVSYRKAALLKHPDKNGNTAQATRDFQIVGHLFHPNFTRARYDEWLQAQVHDAPPMKSDESTRNAYNAPPKEKKCGFCSNTQPKSTPPKSATPPTFASEDDTLRYGTYHRAVKILRKRMHFVPTYTYEDLPEDYNKTREESKRAREQYEEDYSDRWDAMATKAERKTTKKDMAGDFSKGHRSGKGGRGNRRHAGSYDEW</sequence>
<feature type="compositionally biased region" description="Basic residues" evidence="1">
    <location>
        <begin position="208"/>
        <end position="222"/>
    </location>
</feature>
<dbReference type="Gene3D" id="1.10.287.110">
    <property type="entry name" value="DnaJ domain"/>
    <property type="match status" value="1"/>
</dbReference>
<dbReference type="InterPro" id="IPR036869">
    <property type="entry name" value="J_dom_sf"/>
</dbReference>
<feature type="domain" description="J" evidence="2">
    <location>
        <begin position="13"/>
        <end position="99"/>
    </location>
</feature>
<proteinExistence type="predicted"/>
<protein>
    <recommendedName>
        <fullName evidence="2">J domain-containing protein</fullName>
    </recommendedName>
</protein>
<evidence type="ECO:0000256" key="1">
    <source>
        <dbReference type="SAM" id="MobiDB-lite"/>
    </source>
</evidence>
<dbReference type="InterPro" id="IPR001623">
    <property type="entry name" value="DnaJ_domain"/>
</dbReference>
<dbReference type="GO" id="GO:0005789">
    <property type="term" value="C:endoplasmic reticulum membrane"/>
    <property type="evidence" value="ECO:0007669"/>
    <property type="project" value="TreeGrafter"/>
</dbReference>
<dbReference type="Pfam" id="PF00226">
    <property type="entry name" value="DnaJ"/>
    <property type="match status" value="1"/>
</dbReference>
<dbReference type="OrthoDB" id="442087at2759"/>
<dbReference type="GO" id="GO:0071218">
    <property type="term" value="P:cellular response to misfolded protein"/>
    <property type="evidence" value="ECO:0007669"/>
    <property type="project" value="TreeGrafter"/>
</dbReference>
<accession>A0A2J6S3E7</accession>
<dbReference type="PANTHER" id="PTHR43908">
    <property type="entry name" value="AT29763P-RELATED"/>
    <property type="match status" value="1"/>
</dbReference>
<keyword evidence="4" id="KW-1185">Reference proteome</keyword>
<dbReference type="PANTHER" id="PTHR43908:SF3">
    <property type="entry name" value="AT29763P-RELATED"/>
    <property type="match status" value="1"/>
</dbReference>
<dbReference type="AlphaFoldDB" id="A0A2J6S3E7"/>
<feature type="compositionally biased region" description="Low complexity" evidence="1">
    <location>
        <begin position="112"/>
        <end position="126"/>
    </location>
</feature>
<feature type="region of interest" description="Disordered" evidence="1">
    <location>
        <begin position="164"/>
        <end position="228"/>
    </location>
</feature>
<evidence type="ECO:0000313" key="3">
    <source>
        <dbReference type="EMBL" id="PMD45258.1"/>
    </source>
</evidence>
<feature type="compositionally biased region" description="Basic and acidic residues" evidence="1">
    <location>
        <begin position="164"/>
        <end position="202"/>
    </location>
</feature>
<dbReference type="PROSITE" id="PS50076">
    <property type="entry name" value="DNAJ_2"/>
    <property type="match status" value="1"/>
</dbReference>
<dbReference type="GO" id="GO:0030544">
    <property type="term" value="F:Hsp70 protein binding"/>
    <property type="evidence" value="ECO:0007669"/>
    <property type="project" value="TreeGrafter"/>
</dbReference>
<evidence type="ECO:0000259" key="2">
    <source>
        <dbReference type="PROSITE" id="PS50076"/>
    </source>
</evidence>
<evidence type="ECO:0000313" key="4">
    <source>
        <dbReference type="Proteomes" id="UP000235786"/>
    </source>
</evidence>